<dbReference type="EMBL" id="AZDY01000038">
    <property type="protein sequence ID" value="KRK82443.1"/>
    <property type="molecule type" value="Genomic_DNA"/>
</dbReference>
<sequence>MDNQNKIKNIDNTIQEFINSSFKSSSLLENVLKQYKELNDNQKNVIEKRMYVIYRGKFGFLFSNSFYKETLFWMYKTMQHERFSKELKENKSAFLSEAVKTLLILYLEDRESNKLIQAKEYFEQLEKIGVFDEQTQDIYSEDTKILYAIRDNGLWTETNLTVPIAMNSTLEPVKVFLQQDELVASVSCTRGANNSIIQTNGNVTRFQDRESIVSNSKWTVKINNYLSCEKNSSKDKTASVMQEIVCKSINLVIDQYRQKTGEYWIKRIYPSMIGMHSIKYGAMDTVFRNIPMYDRGTYEISPNVETLSLSDIYESNSSPLYEKLYLDAKAYLLIEELGESVLLLNMAFENFTYEVICPCIEKISKGKYAKNFYYGVKKYDDYFLKDYITEEEYKEAVSKKIIKASGTSMYAIYKILWNESSKVSSRVSKTKMNKLISCIRDNRNEFSHGSSNTKKIYFNKVKEQLDAFQELIEVCSIQCD</sequence>
<dbReference type="PATRIC" id="fig|1423788.3.peg.2523"/>
<evidence type="ECO:0008006" key="3">
    <source>
        <dbReference type="Google" id="ProtNLM"/>
    </source>
</evidence>
<accession>A0A0R1KGB4</accession>
<comment type="caution">
    <text evidence="1">The sequence shown here is derived from an EMBL/GenBank/DDBJ whole genome shotgun (WGS) entry which is preliminary data.</text>
</comment>
<evidence type="ECO:0000313" key="1">
    <source>
        <dbReference type="EMBL" id="KRK82443.1"/>
    </source>
</evidence>
<organism evidence="1 2">
    <name type="scientific">Companilactobacillus bobalius DSM 19674</name>
    <dbReference type="NCBI Taxonomy" id="1423788"/>
    <lineage>
        <taxon>Bacteria</taxon>
        <taxon>Bacillati</taxon>
        <taxon>Bacillota</taxon>
        <taxon>Bacilli</taxon>
        <taxon>Lactobacillales</taxon>
        <taxon>Lactobacillaceae</taxon>
        <taxon>Companilactobacillus</taxon>
        <taxon>Companilactobacillus bobalius</taxon>
    </lineage>
</organism>
<dbReference type="Proteomes" id="UP000051515">
    <property type="component" value="Unassembled WGS sequence"/>
</dbReference>
<reference evidence="1 2" key="1">
    <citation type="journal article" date="2015" name="Genome Announc.">
        <title>Expanding the biotechnology potential of lactobacilli through comparative genomics of 213 strains and associated genera.</title>
        <authorList>
            <person name="Sun Z."/>
            <person name="Harris H.M."/>
            <person name="McCann A."/>
            <person name="Guo C."/>
            <person name="Argimon S."/>
            <person name="Zhang W."/>
            <person name="Yang X."/>
            <person name="Jeffery I.B."/>
            <person name="Cooney J.C."/>
            <person name="Kagawa T.F."/>
            <person name="Liu W."/>
            <person name="Song Y."/>
            <person name="Salvetti E."/>
            <person name="Wrobel A."/>
            <person name="Rasinkangas P."/>
            <person name="Parkhill J."/>
            <person name="Rea M.C."/>
            <person name="O'Sullivan O."/>
            <person name="Ritari J."/>
            <person name="Douillard F.P."/>
            <person name="Paul Ross R."/>
            <person name="Yang R."/>
            <person name="Briner A.E."/>
            <person name="Felis G.E."/>
            <person name="de Vos W.M."/>
            <person name="Barrangou R."/>
            <person name="Klaenhammer T.R."/>
            <person name="Caufield P.W."/>
            <person name="Cui Y."/>
            <person name="Zhang H."/>
            <person name="O'Toole P.W."/>
        </authorList>
    </citation>
    <scope>NUCLEOTIDE SEQUENCE [LARGE SCALE GENOMIC DNA]</scope>
    <source>
        <strain evidence="1 2">DSM 19674</strain>
    </source>
</reference>
<name>A0A0R1KGB4_9LACO</name>
<protein>
    <recommendedName>
        <fullName evidence="3">Apea-like HEPN domain-containing protein</fullName>
    </recommendedName>
</protein>
<evidence type="ECO:0000313" key="2">
    <source>
        <dbReference type="Proteomes" id="UP000051515"/>
    </source>
</evidence>
<dbReference type="RefSeq" id="WP_234032516.1">
    <property type="nucleotide sequence ID" value="NZ_AZDY01000038.1"/>
</dbReference>
<gene>
    <name evidence="1" type="ORF">FC78_GL002452</name>
</gene>
<dbReference type="AlphaFoldDB" id="A0A0R1KGB4"/>
<proteinExistence type="predicted"/>
<keyword evidence="2" id="KW-1185">Reference proteome</keyword>